<dbReference type="Proteomes" id="UP001614264">
    <property type="component" value="Unassembled WGS sequence"/>
</dbReference>
<dbReference type="PANTHER" id="PTHR42856:SF1">
    <property type="entry name" value="ACYL-COENZYME A THIOESTERASE PAAI"/>
    <property type="match status" value="1"/>
</dbReference>
<dbReference type="InterPro" id="IPR029069">
    <property type="entry name" value="HotDog_dom_sf"/>
</dbReference>
<feature type="region of interest" description="Disordered" evidence="2">
    <location>
        <begin position="127"/>
        <end position="150"/>
    </location>
</feature>
<dbReference type="InterPro" id="IPR006683">
    <property type="entry name" value="Thioestr_dom"/>
</dbReference>
<evidence type="ECO:0000256" key="2">
    <source>
        <dbReference type="SAM" id="MobiDB-lite"/>
    </source>
</evidence>
<evidence type="ECO:0000313" key="4">
    <source>
        <dbReference type="EMBL" id="MFI7872100.1"/>
    </source>
</evidence>
<organism evidence="4 5">
    <name type="scientific">Streptomyces salinarius</name>
    <dbReference type="NCBI Taxonomy" id="2762598"/>
    <lineage>
        <taxon>Bacteria</taxon>
        <taxon>Bacillati</taxon>
        <taxon>Actinomycetota</taxon>
        <taxon>Actinomycetes</taxon>
        <taxon>Kitasatosporales</taxon>
        <taxon>Streptomycetaceae</taxon>
        <taxon>Streptomyces</taxon>
    </lineage>
</organism>
<feature type="compositionally biased region" description="Basic and acidic residues" evidence="2">
    <location>
        <begin position="127"/>
        <end position="139"/>
    </location>
</feature>
<dbReference type="SUPFAM" id="SSF54637">
    <property type="entry name" value="Thioesterase/thiol ester dehydrase-isomerase"/>
    <property type="match status" value="1"/>
</dbReference>
<name>A0ABW8BAS0_9ACTN</name>
<evidence type="ECO:0000259" key="3">
    <source>
        <dbReference type="Pfam" id="PF03061"/>
    </source>
</evidence>
<dbReference type="RefSeq" id="WP_250758835.1">
    <property type="nucleotide sequence ID" value="NZ_JBITPR010000040.1"/>
</dbReference>
<evidence type="ECO:0000313" key="5">
    <source>
        <dbReference type="Proteomes" id="UP001614264"/>
    </source>
</evidence>
<sequence length="150" mass="15925">MVSQATEQTPTEAMFSADEASRGLGIELVEHGEGTAVVRMTVTPAMVNGHRIAHGGFVFLLADTAFACACNSYGPVTVAAGADIVFVAPAHEGDVLVARAEERARYGRSGIYDVSVHRGEELIAEFRGRSRSARDDTAREAPGTTTKESR</sequence>
<evidence type="ECO:0000256" key="1">
    <source>
        <dbReference type="ARBA" id="ARBA00022801"/>
    </source>
</evidence>
<gene>
    <name evidence="4" type="primary">paaI</name>
    <name evidence="4" type="ORF">AB4829_16065</name>
</gene>
<dbReference type="EMBL" id="JBITPR010000040">
    <property type="protein sequence ID" value="MFI7872100.1"/>
    <property type="molecule type" value="Genomic_DNA"/>
</dbReference>
<proteinExistence type="predicted"/>
<dbReference type="InterPro" id="IPR011973">
    <property type="entry name" value="PaaD"/>
</dbReference>
<dbReference type="Pfam" id="PF03061">
    <property type="entry name" value="4HBT"/>
    <property type="match status" value="1"/>
</dbReference>
<feature type="domain" description="Thioesterase" evidence="3">
    <location>
        <begin position="52"/>
        <end position="121"/>
    </location>
</feature>
<protein>
    <submittedName>
        <fullName evidence="4">Hydroxyphenylacetyl-CoA thioesterase PaaI</fullName>
        <ecNumber evidence="4">3.1.2.-</ecNumber>
    </submittedName>
</protein>
<dbReference type="CDD" id="cd03443">
    <property type="entry name" value="PaaI_thioesterase"/>
    <property type="match status" value="1"/>
</dbReference>
<dbReference type="NCBIfam" id="TIGR02286">
    <property type="entry name" value="PaaD"/>
    <property type="match status" value="1"/>
</dbReference>
<dbReference type="EC" id="3.1.2.-" evidence="4"/>
<dbReference type="Gene3D" id="3.10.129.10">
    <property type="entry name" value="Hotdog Thioesterase"/>
    <property type="match status" value="1"/>
</dbReference>
<keyword evidence="1 4" id="KW-0378">Hydrolase</keyword>
<dbReference type="GO" id="GO:0016787">
    <property type="term" value="F:hydrolase activity"/>
    <property type="evidence" value="ECO:0007669"/>
    <property type="project" value="UniProtKB-KW"/>
</dbReference>
<dbReference type="InterPro" id="IPR003736">
    <property type="entry name" value="PAAI_dom"/>
</dbReference>
<keyword evidence="5" id="KW-1185">Reference proteome</keyword>
<comment type="caution">
    <text evidence="4">The sequence shown here is derived from an EMBL/GenBank/DDBJ whole genome shotgun (WGS) entry which is preliminary data.</text>
</comment>
<reference evidence="4 5" key="1">
    <citation type="submission" date="2024-07" db="EMBL/GenBank/DDBJ databases">
        <title>Whole genome sequencing of Prodigiosin pigment-producing Streptomyces salinarius isolated from rhizosphere soil of Arachis hypogaea.</title>
        <authorList>
            <person name="Vidhya A."/>
            <person name="Ramya S."/>
        </authorList>
    </citation>
    <scope>NUCLEOTIDE SEQUENCE [LARGE SCALE GENOMIC DNA]</scope>
    <source>
        <strain evidence="4 5">VRMG2420</strain>
    </source>
</reference>
<dbReference type="PANTHER" id="PTHR42856">
    <property type="entry name" value="ACYL-COENZYME A THIOESTERASE PAAI"/>
    <property type="match status" value="1"/>
</dbReference>
<dbReference type="NCBIfam" id="TIGR00369">
    <property type="entry name" value="unchar_dom_1"/>
    <property type="match status" value="1"/>
</dbReference>
<accession>A0ABW8BAS0</accession>
<dbReference type="InterPro" id="IPR052723">
    <property type="entry name" value="Acyl-CoA_thioesterase_PaaI"/>
</dbReference>